<sequence length="285" mass="31834">MEHAIEIRNLSVRLPGFALSNIDMDIPKGCVTGLVGKNGAGKTTLIQTITDLYLPYKGIVSYDGLMLNKDAQAIKNKMAVVYDSLCYPADWSAVKTAKWAAKMYPCFDMEKWQKLMERFEINATKKTGCFSKGMKTKFMFAMALARDPEILILDEPTAGLDPAARAELLELIQEFMMDEEKTVIFSTHITSDLEKIADYIALIAEGHLVLMEEKDSLLERYAVVQIGKEAMTDELSGKMTGVRENSFGYTGLTSEKEIFLHLPGAKVKRAEIEDLMIYGEGGNRD</sequence>
<evidence type="ECO:0000256" key="1">
    <source>
        <dbReference type="ARBA" id="ARBA00022448"/>
    </source>
</evidence>
<dbReference type="InterPro" id="IPR003593">
    <property type="entry name" value="AAA+_ATPase"/>
</dbReference>
<evidence type="ECO:0000256" key="2">
    <source>
        <dbReference type="ARBA" id="ARBA00022741"/>
    </source>
</evidence>
<keyword evidence="3 5" id="KW-0067">ATP-binding</keyword>
<evidence type="ECO:0000313" key="5">
    <source>
        <dbReference type="EMBL" id="MST73861.1"/>
    </source>
</evidence>
<evidence type="ECO:0000259" key="4">
    <source>
        <dbReference type="PROSITE" id="PS50893"/>
    </source>
</evidence>
<accession>A0A6L5YQ91</accession>
<proteinExistence type="predicted"/>
<dbReference type="Proteomes" id="UP000474024">
    <property type="component" value="Unassembled WGS sequence"/>
</dbReference>
<dbReference type="Pfam" id="PF00005">
    <property type="entry name" value="ABC_tran"/>
    <property type="match status" value="1"/>
</dbReference>
<dbReference type="RefSeq" id="WP_154428415.1">
    <property type="nucleotide sequence ID" value="NZ_VUNI01000002.1"/>
</dbReference>
<dbReference type="InterPro" id="IPR003439">
    <property type="entry name" value="ABC_transporter-like_ATP-bd"/>
</dbReference>
<dbReference type="EMBL" id="VUNI01000002">
    <property type="protein sequence ID" value="MST73861.1"/>
    <property type="molecule type" value="Genomic_DNA"/>
</dbReference>
<dbReference type="SUPFAM" id="SSF52540">
    <property type="entry name" value="P-loop containing nucleoside triphosphate hydrolases"/>
    <property type="match status" value="1"/>
</dbReference>
<keyword evidence="1" id="KW-0813">Transport</keyword>
<dbReference type="InterPro" id="IPR027417">
    <property type="entry name" value="P-loop_NTPase"/>
</dbReference>
<keyword evidence="2" id="KW-0547">Nucleotide-binding</keyword>
<protein>
    <submittedName>
        <fullName evidence="5">ABC transporter ATP-binding protein</fullName>
    </submittedName>
</protein>
<dbReference type="PROSITE" id="PS00211">
    <property type="entry name" value="ABC_TRANSPORTER_1"/>
    <property type="match status" value="1"/>
</dbReference>
<dbReference type="SMART" id="SM00382">
    <property type="entry name" value="AAA"/>
    <property type="match status" value="1"/>
</dbReference>
<evidence type="ECO:0000313" key="6">
    <source>
        <dbReference type="Proteomes" id="UP000474024"/>
    </source>
</evidence>
<reference evidence="5 6" key="1">
    <citation type="submission" date="2019-08" db="EMBL/GenBank/DDBJ databases">
        <title>In-depth cultivation of the pig gut microbiome towards novel bacterial diversity and tailored functional studies.</title>
        <authorList>
            <person name="Wylensek D."/>
            <person name="Hitch T.C.A."/>
            <person name="Clavel T."/>
        </authorList>
    </citation>
    <scope>NUCLEOTIDE SEQUENCE [LARGE SCALE GENOMIC DNA]</scope>
    <source>
        <strain evidence="5 6">MUC/MUC-530-WT-4D</strain>
    </source>
</reference>
<dbReference type="CDD" id="cd03230">
    <property type="entry name" value="ABC_DR_subfamily_A"/>
    <property type="match status" value="1"/>
</dbReference>
<dbReference type="GO" id="GO:0016887">
    <property type="term" value="F:ATP hydrolysis activity"/>
    <property type="evidence" value="ECO:0007669"/>
    <property type="project" value="InterPro"/>
</dbReference>
<name>A0A6L5YQ91_9FIRM</name>
<dbReference type="InterPro" id="IPR017871">
    <property type="entry name" value="ABC_transporter-like_CS"/>
</dbReference>
<dbReference type="GO" id="GO:0005524">
    <property type="term" value="F:ATP binding"/>
    <property type="evidence" value="ECO:0007669"/>
    <property type="project" value="UniProtKB-KW"/>
</dbReference>
<comment type="caution">
    <text evidence="5">The sequence shown here is derived from an EMBL/GenBank/DDBJ whole genome shotgun (WGS) entry which is preliminary data.</text>
</comment>
<evidence type="ECO:0000256" key="3">
    <source>
        <dbReference type="ARBA" id="ARBA00022840"/>
    </source>
</evidence>
<feature type="domain" description="ABC transporter" evidence="4">
    <location>
        <begin position="2"/>
        <end position="230"/>
    </location>
</feature>
<dbReference type="PROSITE" id="PS50893">
    <property type="entry name" value="ABC_TRANSPORTER_2"/>
    <property type="match status" value="1"/>
</dbReference>
<dbReference type="AlphaFoldDB" id="A0A6L5YQ91"/>
<gene>
    <name evidence="5" type="ORF">FYJ75_02275</name>
</gene>
<dbReference type="Gene3D" id="3.40.50.300">
    <property type="entry name" value="P-loop containing nucleotide triphosphate hydrolases"/>
    <property type="match status" value="1"/>
</dbReference>
<dbReference type="PANTHER" id="PTHR42939">
    <property type="entry name" value="ABC TRANSPORTER ATP-BINDING PROTEIN ALBC-RELATED"/>
    <property type="match status" value="1"/>
</dbReference>
<dbReference type="PANTHER" id="PTHR42939:SF3">
    <property type="entry name" value="ABC TRANSPORTER ATP-BINDING COMPONENT"/>
    <property type="match status" value="1"/>
</dbReference>
<keyword evidence="6" id="KW-1185">Reference proteome</keyword>
<organism evidence="5 6">
    <name type="scientific">Roseburia porci</name>
    <dbReference type="NCBI Taxonomy" id="2605790"/>
    <lineage>
        <taxon>Bacteria</taxon>
        <taxon>Bacillati</taxon>
        <taxon>Bacillota</taxon>
        <taxon>Clostridia</taxon>
        <taxon>Lachnospirales</taxon>
        <taxon>Lachnospiraceae</taxon>
        <taxon>Roseburia</taxon>
    </lineage>
</organism>
<dbReference type="InterPro" id="IPR051782">
    <property type="entry name" value="ABC_Transporter_VariousFunc"/>
</dbReference>